<comment type="subcellular location">
    <subcellularLocation>
        <location evidence="1">Nucleus</location>
    </subcellularLocation>
</comment>
<name>A0ABM1EPB6_PRICU</name>
<dbReference type="Gene3D" id="2.30.18.10">
    <property type="entry name" value="Transcription factor IIA (TFIIA), beta-barrel domain"/>
    <property type="match status" value="1"/>
</dbReference>
<dbReference type="SUPFAM" id="SSF50784">
    <property type="entry name" value="Transcription factor IIA (TFIIA), beta-barrel domain"/>
    <property type="match status" value="1"/>
</dbReference>
<dbReference type="InterPro" id="IPR009088">
    <property type="entry name" value="TFIIA_b-brl"/>
</dbReference>
<sequence length="387" mass="42138">MATPNPVPKLYRSVVEDVVNNVREYFLDEGVDEQVLQELKQIWESKLLQSKAIDSMPAENEHVLSTQFALQEQQALRQKQQQEDAARQQQAQAQAQATMAAVASAGGLANVPVTLIPHLLPAASVVTLSAPAQQAAMALPSQYLQQLTGSQTTQIAIQTNAGTAYLQIPVSVAQQLAAAQQSPGGAQQAQLAVQAVLRNAGIQFSTQPAATQAQNTTPSVTKTSGNLPQLDGPSEEKINSDEATVEWKCPGVAQEGTRSKARPVKTRRSLAKKAQGHLLLQVDGSGDTSDEDDDDDADDDDDDDDNDNDAENDDNEFEGEEEDPLNSEDDVSEEEPSELFDTDNVVVCQYDKITRSRNKWKFYLKDGIMNLQGRDFVFQKAVGDAEW</sequence>
<evidence type="ECO:0000256" key="3">
    <source>
        <dbReference type="ARBA" id="ARBA00023163"/>
    </source>
</evidence>
<dbReference type="RefSeq" id="XP_014674037.1">
    <property type="nucleotide sequence ID" value="XM_014818551.1"/>
</dbReference>
<feature type="compositionally biased region" description="Low complexity" evidence="6">
    <location>
        <begin position="207"/>
        <end position="218"/>
    </location>
</feature>
<keyword evidence="5" id="KW-0175">Coiled coil</keyword>
<dbReference type="SUPFAM" id="SSF47396">
    <property type="entry name" value="Transcription factor IIA (TFIIA), alpha-helical domain"/>
    <property type="match status" value="1"/>
</dbReference>
<gene>
    <name evidence="8" type="primary">LOC106814252</name>
</gene>
<evidence type="ECO:0000256" key="2">
    <source>
        <dbReference type="ARBA" id="ARBA00010059"/>
    </source>
</evidence>
<feature type="compositionally biased region" description="Acidic residues" evidence="6">
    <location>
        <begin position="288"/>
        <end position="341"/>
    </location>
</feature>
<dbReference type="CDD" id="cd07976">
    <property type="entry name" value="TFIIA_alpha_beta_like"/>
    <property type="match status" value="2"/>
</dbReference>
<dbReference type="Gene3D" id="1.10.287.100">
    <property type="match status" value="1"/>
</dbReference>
<evidence type="ECO:0000313" key="8">
    <source>
        <dbReference type="RefSeq" id="XP_014674037.1"/>
    </source>
</evidence>
<keyword evidence="3" id="KW-0804">Transcription</keyword>
<keyword evidence="4" id="KW-0539">Nucleus</keyword>
<proteinExistence type="inferred from homology"/>
<dbReference type="SMART" id="SM01371">
    <property type="entry name" value="TFIIA"/>
    <property type="match status" value="1"/>
</dbReference>
<evidence type="ECO:0000313" key="7">
    <source>
        <dbReference type="Proteomes" id="UP000695022"/>
    </source>
</evidence>
<accession>A0ABM1EPB6</accession>
<dbReference type="Pfam" id="PF03153">
    <property type="entry name" value="TFIIA"/>
    <property type="match status" value="1"/>
</dbReference>
<dbReference type="PANTHER" id="PTHR12694">
    <property type="entry name" value="TRANSCRIPTION INITIATION FACTOR IIA SUBUNIT 1"/>
    <property type="match status" value="1"/>
</dbReference>
<protein>
    <submittedName>
        <fullName evidence="8">Transcription initiation factor IIA subunit 1-like isoform X1</fullName>
    </submittedName>
</protein>
<evidence type="ECO:0000256" key="4">
    <source>
        <dbReference type="ARBA" id="ARBA00023242"/>
    </source>
</evidence>
<feature type="compositionally biased region" description="Basic residues" evidence="6">
    <location>
        <begin position="259"/>
        <end position="275"/>
    </location>
</feature>
<evidence type="ECO:0000256" key="1">
    <source>
        <dbReference type="ARBA" id="ARBA00004123"/>
    </source>
</evidence>
<dbReference type="GeneID" id="106814252"/>
<feature type="region of interest" description="Disordered" evidence="6">
    <location>
        <begin position="207"/>
        <end position="342"/>
    </location>
</feature>
<dbReference type="InterPro" id="IPR004855">
    <property type="entry name" value="TFIIA_asu/bsu"/>
</dbReference>
<organism evidence="7 8">
    <name type="scientific">Priapulus caudatus</name>
    <name type="common">Priapulid worm</name>
    <dbReference type="NCBI Taxonomy" id="37621"/>
    <lineage>
        <taxon>Eukaryota</taxon>
        <taxon>Metazoa</taxon>
        <taxon>Ecdysozoa</taxon>
        <taxon>Scalidophora</taxon>
        <taxon>Priapulida</taxon>
        <taxon>Priapulimorpha</taxon>
        <taxon>Priapulimorphida</taxon>
        <taxon>Priapulidae</taxon>
        <taxon>Priapulus</taxon>
    </lineage>
</organism>
<dbReference type="PANTHER" id="PTHR12694:SF8">
    <property type="entry name" value="TRANSCRIPTION INITIATION FACTOR IIA SUBUNIT 1"/>
    <property type="match status" value="1"/>
</dbReference>
<comment type="similarity">
    <text evidence="2">Belongs to the TFIIA subunit 1 family.</text>
</comment>
<feature type="coiled-coil region" evidence="5">
    <location>
        <begin position="69"/>
        <end position="96"/>
    </location>
</feature>
<evidence type="ECO:0000256" key="6">
    <source>
        <dbReference type="SAM" id="MobiDB-lite"/>
    </source>
</evidence>
<dbReference type="Proteomes" id="UP000695022">
    <property type="component" value="Unplaced"/>
</dbReference>
<reference evidence="8" key="1">
    <citation type="submission" date="2025-08" db="UniProtKB">
        <authorList>
            <consortium name="RefSeq"/>
        </authorList>
    </citation>
    <scope>IDENTIFICATION</scope>
</reference>
<keyword evidence="7" id="KW-1185">Reference proteome</keyword>
<evidence type="ECO:0000256" key="5">
    <source>
        <dbReference type="SAM" id="Coils"/>
    </source>
</evidence>